<sequence length="490" mass="50447">MTISYVDVGALSTHADTITPAYPAGATAGRLAVLTVVSGHSTEATPSTPSGWSSAGSFSGGGGAFGSGTGPRRLSYFVRELAGSDAAPTTAIPSGDSGSHIAGRITVLSRSAGTGWRWTAAFGEDTSAGTGFSAACTETPTWTAGDFAVLGYAIRSSAPSLSAEAIAASGITFGAITERADDAVATGNTARLALATGAVSSGSGTQAPTVSATLSASHTGAAGVLRVREASADLAASPQTVFPPRNLVSVTGLLADDIVTVTMYRQQGTALTPVRAAADVDVTGSDVLLRVDAEQPFGVAVTYVAVLTDVNGSEWTVTSGSITSTVDTDVISDAIRGVGAPVRIETPLEWHRTRDATTFNVGGRLVVVGRPRSSPQTTFTVRTESEEAGDALDAVLTNVTEGVLLIRKQNTLGRLDGHYALLTDNEAPTWYDEFRWWQLEVVKVEAWPAVLEAAGFTLQDIADNFTSLQDIADAFTPGTLLDIAMYDFGA</sequence>
<evidence type="ECO:0000313" key="1">
    <source>
        <dbReference type="EMBL" id="MEI5609936.1"/>
    </source>
</evidence>
<organism evidence="1 2">
    <name type="scientific">Streptomyces brasiliscabiei</name>
    <dbReference type="NCBI Taxonomy" id="2736302"/>
    <lineage>
        <taxon>Bacteria</taxon>
        <taxon>Bacillati</taxon>
        <taxon>Actinomycetota</taxon>
        <taxon>Actinomycetes</taxon>
        <taxon>Kitasatosporales</taxon>
        <taxon>Streptomycetaceae</taxon>
        <taxon>Streptomyces</taxon>
    </lineage>
</organism>
<protein>
    <recommendedName>
        <fullName evidence="3">Minor tail protein</fullName>
    </recommendedName>
</protein>
<proteinExistence type="predicted"/>
<dbReference type="RefSeq" id="WP_336558226.1">
    <property type="nucleotide sequence ID" value="NZ_JBBAYL010000004.1"/>
</dbReference>
<name>A0ABU8G9Q5_9ACTN</name>
<gene>
    <name evidence="1" type="ORF">WB403_12230</name>
</gene>
<keyword evidence="2" id="KW-1185">Reference proteome</keyword>
<accession>A0ABU8G9Q5</accession>
<dbReference type="Proteomes" id="UP001365781">
    <property type="component" value="Unassembled WGS sequence"/>
</dbReference>
<evidence type="ECO:0008006" key="3">
    <source>
        <dbReference type="Google" id="ProtNLM"/>
    </source>
</evidence>
<dbReference type="EMBL" id="JBBAYM010000007">
    <property type="protein sequence ID" value="MEI5609936.1"/>
    <property type="molecule type" value="Genomic_DNA"/>
</dbReference>
<comment type="caution">
    <text evidence="1">The sequence shown here is derived from an EMBL/GenBank/DDBJ whole genome shotgun (WGS) entry which is preliminary data.</text>
</comment>
<evidence type="ECO:0000313" key="2">
    <source>
        <dbReference type="Proteomes" id="UP001365781"/>
    </source>
</evidence>
<reference evidence="1 2" key="1">
    <citation type="submission" date="2024-03" db="EMBL/GenBank/DDBJ databases">
        <title>First Report of Pectobacterium brasiliscabiei causing potato scab in china.</title>
        <authorList>
            <person name="Handique U."/>
        </authorList>
    </citation>
    <scope>NUCLEOTIDE SEQUENCE [LARGE SCALE GENOMIC DNA]</scope>
    <source>
        <strain evidence="1 2">ZRIMU1503</strain>
    </source>
</reference>